<dbReference type="GO" id="GO:0003824">
    <property type="term" value="F:catalytic activity"/>
    <property type="evidence" value="ECO:0007669"/>
    <property type="project" value="UniProtKB-ARBA"/>
</dbReference>
<keyword evidence="8" id="KW-1185">Reference proteome</keyword>
<dbReference type="PROSITE" id="PS50949">
    <property type="entry name" value="HTH_GNTR"/>
    <property type="match status" value="1"/>
</dbReference>
<dbReference type="Gene3D" id="3.40.640.10">
    <property type="entry name" value="Type I PLP-dependent aspartate aminotransferase-like (Major domain)"/>
    <property type="match status" value="1"/>
</dbReference>
<dbReference type="GO" id="GO:0003677">
    <property type="term" value="F:DNA binding"/>
    <property type="evidence" value="ECO:0007669"/>
    <property type="project" value="UniProtKB-KW"/>
</dbReference>
<dbReference type="STRING" id="112903.SAMN04490178_110117"/>
<evidence type="ECO:0000256" key="1">
    <source>
        <dbReference type="ARBA" id="ARBA00005384"/>
    </source>
</evidence>
<dbReference type="RefSeq" id="WP_091746623.1">
    <property type="nucleotide sequence ID" value="NZ_FODY01000010.1"/>
</dbReference>
<dbReference type="GO" id="GO:0003700">
    <property type="term" value="F:DNA-binding transcription factor activity"/>
    <property type="evidence" value="ECO:0007669"/>
    <property type="project" value="InterPro"/>
</dbReference>
<accession>A0A1H8V971</accession>
<evidence type="ECO:0000256" key="3">
    <source>
        <dbReference type="ARBA" id="ARBA00023015"/>
    </source>
</evidence>
<dbReference type="Pfam" id="PF00155">
    <property type="entry name" value="Aminotran_1_2"/>
    <property type="match status" value="1"/>
</dbReference>
<dbReference type="InterPro" id="IPR036390">
    <property type="entry name" value="WH_DNA-bd_sf"/>
</dbReference>
<evidence type="ECO:0000313" key="8">
    <source>
        <dbReference type="Proteomes" id="UP000198847"/>
    </source>
</evidence>
<keyword evidence="2" id="KW-0663">Pyridoxal phosphate</keyword>
<dbReference type="OrthoDB" id="9808770at2"/>
<evidence type="ECO:0000256" key="4">
    <source>
        <dbReference type="ARBA" id="ARBA00023125"/>
    </source>
</evidence>
<evidence type="ECO:0000259" key="6">
    <source>
        <dbReference type="PROSITE" id="PS50949"/>
    </source>
</evidence>
<protein>
    <submittedName>
        <fullName evidence="7">Transcriptional regulator, GntR family</fullName>
    </submittedName>
</protein>
<organism evidence="7 8">
    <name type="scientific">Propionispora vibrioides</name>
    <dbReference type="NCBI Taxonomy" id="112903"/>
    <lineage>
        <taxon>Bacteria</taxon>
        <taxon>Bacillati</taxon>
        <taxon>Bacillota</taxon>
        <taxon>Negativicutes</taxon>
        <taxon>Selenomonadales</taxon>
        <taxon>Sporomusaceae</taxon>
        <taxon>Propionispora</taxon>
    </lineage>
</organism>
<sequence>MLLLNLDESGRTPPYQQIFLQMKDKIELQVLRPGDKLPSTRKLAEQLGVHRSTVASAYQELWAQGYIEQRHGCRPVVRERMQMATAKDREQEGWVRWQAVTSAASVSLWKQCREMKPAVAGETGGEVIDFSSLDMDGRLFPVDHFRVCLDQALKTEGTALLGYGDRAGYMPLREYIAGHLRSHGITITAEEILITNGLQQGIDLVFRMLAAPGQAVAIESPTYNKIIPLLRFCGLKPLEVPVRHDGMDLTMLEEVLRRDKPVLVYTMPNSQNPTGISTSQTHREQLLSLCETYRVPILEDGFEEEMKYFGKAALPIKSMDKHHLVIYAGTFSKVLFPGVRIGWIAAERECIDRLLSIRYFSDTSSSMILQAGIYKFCQSGHYARHINKMRRVFRSRMQTAIKAFDEYIASDWAEWIQPSGGYLIWMKLKSPAPVRRDEWESLMLRKGVCAAWGTLFFAGETGESYIRLSISKLNEQEIETGICRLGDVLREVWNNKT</sequence>
<evidence type="ECO:0000256" key="2">
    <source>
        <dbReference type="ARBA" id="ARBA00022898"/>
    </source>
</evidence>
<dbReference type="PANTHER" id="PTHR46577:SF2">
    <property type="entry name" value="TRANSCRIPTIONAL REGULATORY PROTEIN"/>
    <property type="match status" value="1"/>
</dbReference>
<proteinExistence type="inferred from homology"/>
<comment type="similarity">
    <text evidence="1">In the C-terminal section; belongs to the class-I pyridoxal-phosphate-dependent aminotransferase family.</text>
</comment>
<dbReference type="SMART" id="SM00345">
    <property type="entry name" value="HTH_GNTR"/>
    <property type="match status" value="1"/>
</dbReference>
<dbReference type="PANTHER" id="PTHR46577">
    <property type="entry name" value="HTH-TYPE TRANSCRIPTIONAL REGULATORY PROTEIN GABR"/>
    <property type="match status" value="1"/>
</dbReference>
<dbReference type="InterPro" id="IPR015422">
    <property type="entry name" value="PyrdxlP-dep_Trfase_small"/>
</dbReference>
<dbReference type="InterPro" id="IPR004839">
    <property type="entry name" value="Aminotransferase_I/II_large"/>
</dbReference>
<dbReference type="EMBL" id="FODY01000010">
    <property type="protein sequence ID" value="SEP11358.1"/>
    <property type="molecule type" value="Genomic_DNA"/>
</dbReference>
<name>A0A1H8V971_9FIRM</name>
<feature type="domain" description="HTH gntR-type" evidence="6">
    <location>
        <begin position="12"/>
        <end position="80"/>
    </location>
</feature>
<dbReference type="InterPro" id="IPR015421">
    <property type="entry name" value="PyrdxlP-dep_Trfase_major"/>
</dbReference>
<reference evidence="7 8" key="1">
    <citation type="submission" date="2016-10" db="EMBL/GenBank/DDBJ databases">
        <authorList>
            <person name="de Groot N.N."/>
        </authorList>
    </citation>
    <scope>NUCLEOTIDE SEQUENCE [LARGE SCALE GENOMIC DNA]</scope>
    <source>
        <strain evidence="7 8">DSM 13305</strain>
    </source>
</reference>
<dbReference type="InterPro" id="IPR000524">
    <property type="entry name" value="Tscrpt_reg_HTH_GntR"/>
</dbReference>
<dbReference type="Pfam" id="PF00392">
    <property type="entry name" value="GntR"/>
    <property type="match status" value="1"/>
</dbReference>
<dbReference type="InterPro" id="IPR036388">
    <property type="entry name" value="WH-like_DNA-bd_sf"/>
</dbReference>
<dbReference type="CDD" id="cd00609">
    <property type="entry name" value="AAT_like"/>
    <property type="match status" value="1"/>
</dbReference>
<dbReference type="PRINTS" id="PR00035">
    <property type="entry name" value="HTHGNTR"/>
</dbReference>
<dbReference type="Gene3D" id="1.10.10.10">
    <property type="entry name" value="Winged helix-like DNA-binding domain superfamily/Winged helix DNA-binding domain"/>
    <property type="match status" value="1"/>
</dbReference>
<dbReference type="Proteomes" id="UP000198847">
    <property type="component" value="Unassembled WGS sequence"/>
</dbReference>
<dbReference type="AlphaFoldDB" id="A0A1H8V971"/>
<keyword evidence="5" id="KW-0804">Transcription</keyword>
<gene>
    <name evidence="7" type="ORF">SAMN04490178_110117</name>
</gene>
<evidence type="ECO:0000256" key="5">
    <source>
        <dbReference type="ARBA" id="ARBA00023163"/>
    </source>
</evidence>
<dbReference type="CDD" id="cd07377">
    <property type="entry name" value="WHTH_GntR"/>
    <property type="match status" value="1"/>
</dbReference>
<keyword evidence="3" id="KW-0805">Transcription regulation</keyword>
<evidence type="ECO:0000313" key="7">
    <source>
        <dbReference type="EMBL" id="SEP11358.1"/>
    </source>
</evidence>
<dbReference type="InterPro" id="IPR015424">
    <property type="entry name" value="PyrdxlP-dep_Trfase"/>
</dbReference>
<keyword evidence="4" id="KW-0238">DNA-binding</keyword>
<dbReference type="Gene3D" id="3.90.1150.10">
    <property type="entry name" value="Aspartate Aminotransferase, domain 1"/>
    <property type="match status" value="1"/>
</dbReference>
<dbReference type="SUPFAM" id="SSF46785">
    <property type="entry name" value="Winged helix' DNA-binding domain"/>
    <property type="match status" value="1"/>
</dbReference>
<dbReference type="InterPro" id="IPR051446">
    <property type="entry name" value="HTH_trans_reg/aminotransferase"/>
</dbReference>
<dbReference type="SUPFAM" id="SSF53383">
    <property type="entry name" value="PLP-dependent transferases"/>
    <property type="match status" value="1"/>
</dbReference>
<dbReference type="GO" id="GO:0030170">
    <property type="term" value="F:pyridoxal phosphate binding"/>
    <property type="evidence" value="ECO:0007669"/>
    <property type="project" value="InterPro"/>
</dbReference>